<reference evidence="9" key="2">
    <citation type="submission" date="2021-01" db="UniProtKB">
        <authorList>
            <consortium name="EnsemblPlants"/>
        </authorList>
    </citation>
    <scope>IDENTIFICATION</scope>
</reference>
<evidence type="ECO:0000313" key="10">
    <source>
        <dbReference type="Proteomes" id="UP000594261"/>
    </source>
</evidence>
<accession>A0A7N2MBB7</accession>
<evidence type="ECO:0000313" key="9">
    <source>
        <dbReference type="EnsemblPlants" id="QL08p038500:mrna"/>
    </source>
</evidence>
<feature type="region of interest" description="Disordered" evidence="7">
    <location>
        <begin position="57"/>
        <end position="81"/>
    </location>
</feature>
<proteinExistence type="inferred from homology"/>
<dbReference type="PANTHER" id="PTHR46408">
    <property type="entry name" value="BASIC LEUCINE ZIPPER 63"/>
    <property type="match status" value="1"/>
</dbReference>
<feature type="domain" description="BZIP" evidence="8">
    <location>
        <begin position="59"/>
        <end position="96"/>
    </location>
</feature>
<comment type="subcellular location">
    <subcellularLocation>
        <location evidence="1">Nucleus</location>
    </subcellularLocation>
</comment>
<dbReference type="EMBL" id="LRBV02000008">
    <property type="status" value="NOT_ANNOTATED_CDS"/>
    <property type="molecule type" value="Genomic_DNA"/>
</dbReference>
<evidence type="ECO:0000256" key="3">
    <source>
        <dbReference type="ARBA" id="ARBA00023015"/>
    </source>
</evidence>
<evidence type="ECO:0000256" key="5">
    <source>
        <dbReference type="ARBA" id="ARBA00023163"/>
    </source>
</evidence>
<dbReference type="InterPro" id="IPR045314">
    <property type="entry name" value="bZIP_plant_GBF1"/>
</dbReference>
<comment type="similarity">
    <text evidence="2">Belongs to the bZIP family.</text>
</comment>
<keyword evidence="10" id="KW-1185">Reference proteome</keyword>
<protein>
    <recommendedName>
        <fullName evidence="8">BZIP domain-containing protein</fullName>
    </recommendedName>
</protein>
<dbReference type="SMART" id="SM00338">
    <property type="entry name" value="BRLZ"/>
    <property type="match status" value="1"/>
</dbReference>
<dbReference type="EnsemblPlants" id="QL08p038500:mrna">
    <property type="protein sequence ID" value="QL08p038500:mrna"/>
    <property type="gene ID" value="QL08p038500"/>
</dbReference>
<dbReference type="AlphaFoldDB" id="A0A7N2MBB7"/>
<evidence type="ECO:0000259" key="8">
    <source>
        <dbReference type="PROSITE" id="PS50217"/>
    </source>
</evidence>
<dbReference type="Proteomes" id="UP000594261">
    <property type="component" value="Chromosome 8"/>
</dbReference>
<dbReference type="SUPFAM" id="SSF57959">
    <property type="entry name" value="Leucine zipper domain"/>
    <property type="match status" value="1"/>
</dbReference>
<dbReference type="GO" id="GO:0005634">
    <property type="term" value="C:nucleus"/>
    <property type="evidence" value="ECO:0007669"/>
    <property type="project" value="UniProtKB-SubCell"/>
</dbReference>
<keyword evidence="6" id="KW-0539">Nucleus</keyword>
<evidence type="ECO:0000256" key="1">
    <source>
        <dbReference type="ARBA" id="ARBA00004123"/>
    </source>
</evidence>
<keyword evidence="3" id="KW-0805">Transcription regulation</keyword>
<name>A0A7N2MBB7_QUELO</name>
<dbReference type="PROSITE" id="PS00036">
    <property type="entry name" value="BZIP_BASIC"/>
    <property type="match status" value="1"/>
</dbReference>
<dbReference type="Gene3D" id="1.20.5.170">
    <property type="match status" value="1"/>
</dbReference>
<dbReference type="Pfam" id="PF00170">
    <property type="entry name" value="bZIP_1"/>
    <property type="match status" value="1"/>
</dbReference>
<keyword evidence="5" id="KW-0804">Transcription</keyword>
<dbReference type="CDD" id="cd14702">
    <property type="entry name" value="bZIP_plant_GBF1"/>
    <property type="match status" value="1"/>
</dbReference>
<keyword evidence="4" id="KW-0238">DNA-binding</keyword>
<sequence length="202" mass="22965">MINYFDFFPLPLNNAAVHSDCERACAAALNAVNNTQSHPPIPNTNVFQFTAKITDNSEEAKRQRRKQANIESAKRSRKRKQDLMKNLEKEVEVLKNTALESSQVRRELKEKCDKAHFENRIAVIDYVTIPLLFYKTELQLMRVTGCHPLNDPVYISMANNAGLNLSDVRRSLLRAPAYPGKAGMQQVQNQNFPHTSLHGAMQ</sequence>
<evidence type="ECO:0000256" key="7">
    <source>
        <dbReference type="SAM" id="MobiDB-lite"/>
    </source>
</evidence>
<dbReference type="Gramene" id="QL08p038500:mrna">
    <property type="protein sequence ID" value="QL08p038500:mrna"/>
    <property type="gene ID" value="QL08p038500"/>
</dbReference>
<evidence type="ECO:0000256" key="6">
    <source>
        <dbReference type="ARBA" id="ARBA00023242"/>
    </source>
</evidence>
<dbReference type="GO" id="GO:0003677">
    <property type="term" value="F:DNA binding"/>
    <property type="evidence" value="ECO:0007669"/>
    <property type="project" value="UniProtKB-KW"/>
</dbReference>
<dbReference type="InParanoid" id="A0A7N2MBB7"/>
<dbReference type="PANTHER" id="PTHR46408:SF5">
    <property type="entry name" value="BASIC LEUCINE ZIPPER 10"/>
    <property type="match status" value="1"/>
</dbReference>
<dbReference type="InterPro" id="IPR046347">
    <property type="entry name" value="bZIP_sf"/>
</dbReference>
<evidence type="ECO:0000256" key="2">
    <source>
        <dbReference type="ARBA" id="ARBA00007163"/>
    </source>
</evidence>
<organism evidence="9 10">
    <name type="scientific">Quercus lobata</name>
    <name type="common">Valley oak</name>
    <dbReference type="NCBI Taxonomy" id="97700"/>
    <lineage>
        <taxon>Eukaryota</taxon>
        <taxon>Viridiplantae</taxon>
        <taxon>Streptophyta</taxon>
        <taxon>Embryophyta</taxon>
        <taxon>Tracheophyta</taxon>
        <taxon>Spermatophyta</taxon>
        <taxon>Magnoliopsida</taxon>
        <taxon>eudicotyledons</taxon>
        <taxon>Gunneridae</taxon>
        <taxon>Pentapetalae</taxon>
        <taxon>rosids</taxon>
        <taxon>fabids</taxon>
        <taxon>Fagales</taxon>
        <taxon>Fagaceae</taxon>
        <taxon>Quercus</taxon>
    </lineage>
</organism>
<dbReference type="GO" id="GO:0003700">
    <property type="term" value="F:DNA-binding transcription factor activity"/>
    <property type="evidence" value="ECO:0007669"/>
    <property type="project" value="InterPro"/>
</dbReference>
<dbReference type="InterPro" id="IPR004827">
    <property type="entry name" value="bZIP"/>
</dbReference>
<reference evidence="9 10" key="1">
    <citation type="journal article" date="2016" name="G3 (Bethesda)">
        <title>First Draft Assembly and Annotation of the Genome of a California Endemic Oak Quercus lobata Nee (Fagaceae).</title>
        <authorList>
            <person name="Sork V.L."/>
            <person name="Fitz-Gibbon S.T."/>
            <person name="Puiu D."/>
            <person name="Crepeau M."/>
            <person name="Gugger P.F."/>
            <person name="Sherman R."/>
            <person name="Stevens K."/>
            <person name="Langley C.H."/>
            <person name="Pellegrini M."/>
            <person name="Salzberg S.L."/>
        </authorList>
    </citation>
    <scope>NUCLEOTIDE SEQUENCE [LARGE SCALE GENOMIC DNA]</scope>
    <source>
        <strain evidence="9 10">cv. SW786</strain>
    </source>
</reference>
<evidence type="ECO:0000256" key="4">
    <source>
        <dbReference type="ARBA" id="ARBA00023125"/>
    </source>
</evidence>
<dbReference type="PROSITE" id="PS50217">
    <property type="entry name" value="BZIP"/>
    <property type="match status" value="1"/>
</dbReference>